<proteinExistence type="inferred from homology"/>
<dbReference type="PRINTS" id="PR01805">
    <property type="entry name" value="VACJLIPOPROT"/>
</dbReference>
<keyword evidence="2 3" id="KW-0732">Signal</keyword>
<dbReference type="AlphaFoldDB" id="A0A6G9ID81"/>
<dbReference type="InParanoid" id="A0A6G9ID81"/>
<organism evidence="4 5">
    <name type="scientific">Zophobihabitans entericus</name>
    <dbReference type="NCBI Taxonomy" id="1635327"/>
    <lineage>
        <taxon>Bacteria</taxon>
        <taxon>Pseudomonadati</taxon>
        <taxon>Pseudomonadota</taxon>
        <taxon>Gammaproteobacteria</taxon>
        <taxon>Orbales</taxon>
        <taxon>Orbaceae</taxon>
        <taxon>Zophobihabitans</taxon>
    </lineage>
</organism>
<accession>A0A6G9ID81</accession>
<evidence type="ECO:0000256" key="2">
    <source>
        <dbReference type="ARBA" id="ARBA00022729"/>
    </source>
</evidence>
<dbReference type="PROSITE" id="PS51257">
    <property type="entry name" value="PROKAR_LIPOPROTEIN"/>
    <property type="match status" value="1"/>
</dbReference>
<dbReference type="EMBL" id="CP050253">
    <property type="protein sequence ID" value="QIQ21797.1"/>
    <property type="molecule type" value="Genomic_DNA"/>
</dbReference>
<sequence>MKKFLITILFALTTLTSCATYDPETNSYSDPMEGFNRTMFNFNYNVLDPYIVRPAAVFWKSYIPKPVRIGISNVTSNLSEPASMVNYLLQGEGKKAAIHFTRFFLNTVFGLGGLIDVASMADPQLQKPEARAFGSVLGHYQVGYGPYVVLPFYGQATLREDGGDVVDFLYPPLSLLTSELVITKWIFQGLETRAQFLEYEDMLNNSSDPYSFMRQAYFQRHDFLAADGNVDTSQQQKREEAVLGDFLDEIDE</sequence>
<evidence type="ECO:0000313" key="5">
    <source>
        <dbReference type="Proteomes" id="UP000501168"/>
    </source>
</evidence>
<dbReference type="Proteomes" id="UP000501168">
    <property type="component" value="Chromosome"/>
</dbReference>
<dbReference type="RefSeq" id="WP_166916959.1">
    <property type="nucleotide sequence ID" value="NZ_CP050253.1"/>
</dbReference>
<dbReference type="PANTHER" id="PTHR30035:SF3">
    <property type="entry name" value="INTERMEMBRANE PHOSPHOLIPID TRANSPORT SYSTEM LIPOPROTEIN MLAA"/>
    <property type="match status" value="1"/>
</dbReference>
<dbReference type="GO" id="GO:0016020">
    <property type="term" value="C:membrane"/>
    <property type="evidence" value="ECO:0007669"/>
    <property type="project" value="InterPro"/>
</dbReference>
<keyword evidence="5" id="KW-1185">Reference proteome</keyword>
<dbReference type="KEGG" id="orb:IPMB12_08950"/>
<reference evidence="4 5" key="1">
    <citation type="submission" date="2020-03" db="EMBL/GenBank/DDBJ databases">
        <title>Complete genome sequence of Orbus sp. IPMB12 (BCRC 80908).</title>
        <authorList>
            <person name="Lo W.-S."/>
            <person name="Chang T.-H."/>
            <person name="Kuo C.-H."/>
        </authorList>
    </citation>
    <scope>NUCLEOTIDE SEQUENCE [LARGE SCALE GENOMIC DNA]</scope>
    <source>
        <strain evidence="4 5">IPMB12</strain>
    </source>
</reference>
<comment type="similarity">
    <text evidence="1">Belongs to the MlaA family.</text>
</comment>
<keyword evidence="4" id="KW-0449">Lipoprotein</keyword>
<dbReference type="FunCoup" id="A0A6G9ID81">
    <property type="interactions" value="98"/>
</dbReference>
<evidence type="ECO:0000256" key="1">
    <source>
        <dbReference type="ARBA" id="ARBA00010634"/>
    </source>
</evidence>
<evidence type="ECO:0000313" key="4">
    <source>
        <dbReference type="EMBL" id="QIQ21797.1"/>
    </source>
</evidence>
<feature type="signal peptide" evidence="3">
    <location>
        <begin position="1"/>
        <end position="19"/>
    </location>
</feature>
<dbReference type="InterPro" id="IPR007428">
    <property type="entry name" value="MlaA"/>
</dbReference>
<gene>
    <name evidence="4" type="ORF">IPMB12_08950</name>
</gene>
<dbReference type="Pfam" id="PF04333">
    <property type="entry name" value="MlaA"/>
    <property type="match status" value="1"/>
</dbReference>
<feature type="chain" id="PRO_5026035251" evidence="3">
    <location>
        <begin position="20"/>
        <end position="252"/>
    </location>
</feature>
<evidence type="ECO:0000256" key="3">
    <source>
        <dbReference type="SAM" id="SignalP"/>
    </source>
</evidence>
<protein>
    <submittedName>
        <fullName evidence="4">Phospholipid-binding lipoprotein MlaA</fullName>
    </submittedName>
</protein>
<dbReference type="PANTHER" id="PTHR30035">
    <property type="entry name" value="LIPOPROTEIN VACJ-RELATED"/>
    <property type="match status" value="1"/>
</dbReference>
<dbReference type="GO" id="GO:0120010">
    <property type="term" value="P:intermembrane phospholipid transfer"/>
    <property type="evidence" value="ECO:0007669"/>
    <property type="project" value="TreeGrafter"/>
</dbReference>
<name>A0A6G9ID81_9GAMM</name>